<proteinExistence type="predicted"/>
<evidence type="ECO:0000313" key="3">
    <source>
        <dbReference type="EMBL" id="EER05740.1"/>
    </source>
</evidence>
<name>C5LCQ7_PERM5</name>
<protein>
    <recommendedName>
        <fullName evidence="2">FATC domain-containing protein</fullName>
    </recommendedName>
</protein>
<dbReference type="Proteomes" id="UP000007800">
    <property type="component" value="Unassembled WGS sequence"/>
</dbReference>
<evidence type="ECO:0000256" key="1">
    <source>
        <dbReference type="SAM" id="MobiDB-lite"/>
    </source>
</evidence>
<evidence type="ECO:0000259" key="2">
    <source>
        <dbReference type="Pfam" id="PF02260"/>
    </source>
</evidence>
<feature type="region of interest" description="Disordered" evidence="1">
    <location>
        <begin position="201"/>
        <end position="221"/>
    </location>
</feature>
<feature type="domain" description="FATC" evidence="2">
    <location>
        <begin position="129"/>
        <end position="151"/>
    </location>
</feature>
<reference evidence="3 4" key="1">
    <citation type="submission" date="2008-07" db="EMBL/GenBank/DDBJ databases">
        <authorList>
            <person name="El-Sayed N."/>
            <person name="Caler E."/>
            <person name="Inman J."/>
            <person name="Amedeo P."/>
            <person name="Hass B."/>
            <person name="Wortman J."/>
        </authorList>
    </citation>
    <scope>NUCLEOTIDE SEQUENCE [LARGE SCALE GENOMIC DNA]</scope>
    <source>
        <strain evidence="4">ATCC 50983 / TXsc</strain>
    </source>
</reference>
<gene>
    <name evidence="3" type="ORF">Pmar_PMAR011788</name>
</gene>
<dbReference type="InParanoid" id="C5LCQ7"/>
<dbReference type="Pfam" id="PF02260">
    <property type="entry name" value="FATC"/>
    <property type="match status" value="1"/>
</dbReference>
<sequence>MPLQVVAKAIEITNQGKQRDISRVASLSSQRGELADGKRKSRRGLKIENYADPVPRPLQKFDVGGVAGRGDPHLASVRIKVARQRELRHVLGPEGLLANQEELQHHARIIVDRVLTKLTGTDFNHGQYMSVEAQVERLIEEATSYENLSQHGAQHKASRAGNVRKVPPEQSYRTLRKDRKEVAKNVSYEIALHEEALLAPCKSSPTDTATRDMNPQRGPAA</sequence>
<dbReference type="RefSeq" id="XP_002773924.1">
    <property type="nucleotide sequence ID" value="XM_002773878.1"/>
</dbReference>
<dbReference type="GeneID" id="9042943"/>
<evidence type="ECO:0000313" key="4">
    <source>
        <dbReference type="Proteomes" id="UP000007800"/>
    </source>
</evidence>
<dbReference type="OrthoDB" id="381190at2759"/>
<organism evidence="4">
    <name type="scientific">Perkinsus marinus (strain ATCC 50983 / TXsc)</name>
    <dbReference type="NCBI Taxonomy" id="423536"/>
    <lineage>
        <taxon>Eukaryota</taxon>
        <taxon>Sar</taxon>
        <taxon>Alveolata</taxon>
        <taxon>Perkinsozoa</taxon>
        <taxon>Perkinsea</taxon>
        <taxon>Perkinsida</taxon>
        <taxon>Perkinsidae</taxon>
        <taxon>Perkinsus</taxon>
    </lineage>
</organism>
<dbReference type="InterPro" id="IPR003152">
    <property type="entry name" value="FATC_dom"/>
</dbReference>
<dbReference type="EMBL" id="GG680918">
    <property type="protein sequence ID" value="EER05740.1"/>
    <property type="molecule type" value="Genomic_DNA"/>
</dbReference>
<dbReference type="AlphaFoldDB" id="C5LCQ7"/>
<accession>C5LCQ7</accession>
<feature type="compositionally biased region" description="Polar residues" evidence="1">
    <location>
        <begin position="203"/>
        <end position="213"/>
    </location>
</feature>
<keyword evidence="4" id="KW-1185">Reference proteome</keyword>